<sequence length="175" mass="18952">MNRLSLAPMFFALALSCGAFAQSSAAPPAVVPHDTVAQDTVDVPTLMQAYHDAVVGHDGNRLAALFLPEGSTWINVLGDTAYERVKKAKPDAAKIRISNYKAFATLVSTTKDNFNPTHTNVHILTDGIVASVYFDFVFLINGKEQNRGSEMWQLVKGANGWRIAAITYSSNPLPA</sequence>
<name>I3ZKI0_TERRK</name>
<proteinExistence type="predicted"/>
<dbReference type="STRING" id="926566.Terro_3534"/>
<evidence type="ECO:0000256" key="1">
    <source>
        <dbReference type="SAM" id="SignalP"/>
    </source>
</evidence>
<dbReference type="Proteomes" id="UP000006056">
    <property type="component" value="Chromosome"/>
</dbReference>
<dbReference type="KEGG" id="trs:Terro_3534"/>
<evidence type="ECO:0000313" key="2">
    <source>
        <dbReference type="EMBL" id="AFL89748.1"/>
    </source>
</evidence>
<dbReference type="EMBL" id="CP003379">
    <property type="protein sequence ID" value="AFL89748.1"/>
    <property type="molecule type" value="Genomic_DNA"/>
</dbReference>
<dbReference type="PROSITE" id="PS51257">
    <property type="entry name" value="PROKAR_LIPOPROTEIN"/>
    <property type="match status" value="1"/>
</dbReference>
<keyword evidence="1" id="KW-0732">Signal</keyword>
<dbReference type="Gene3D" id="3.10.450.50">
    <property type="match status" value="1"/>
</dbReference>
<gene>
    <name evidence="2" type="ordered locus">Terro_3534</name>
</gene>
<dbReference type="eggNOG" id="ENOG503389N">
    <property type="taxonomic scope" value="Bacteria"/>
</dbReference>
<dbReference type="HOGENOM" id="CLU_129888_0_0_0"/>
<keyword evidence="3" id="KW-1185">Reference proteome</keyword>
<evidence type="ECO:0000313" key="3">
    <source>
        <dbReference type="Proteomes" id="UP000006056"/>
    </source>
</evidence>
<dbReference type="InterPro" id="IPR032710">
    <property type="entry name" value="NTF2-like_dom_sf"/>
</dbReference>
<dbReference type="RefSeq" id="WP_014787009.1">
    <property type="nucleotide sequence ID" value="NC_018014.1"/>
</dbReference>
<dbReference type="SUPFAM" id="SSF54427">
    <property type="entry name" value="NTF2-like"/>
    <property type="match status" value="1"/>
</dbReference>
<feature type="chain" id="PRO_5003684980" description="SnoaL-like domain-containing protein" evidence="1">
    <location>
        <begin position="22"/>
        <end position="175"/>
    </location>
</feature>
<reference evidence="2 3" key="1">
    <citation type="submission" date="2012-06" db="EMBL/GenBank/DDBJ databases">
        <title>Complete genome of Terriglobus roseus DSM 18391.</title>
        <authorList>
            <consortium name="US DOE Joint Genome Institute (JGI-PGF)"/>
            <person name="Lucas S."/>
            <person name="Copeland A."/>
            <person name="Lapidus A."/>
            <person name="Glavina del Rio T."/>
            <person name="Dalin E."/>
            <person name="Tice H."/>
            <person name="Bruce D."/>
            <person name="Goodwin L."/>
            <person name="Pitluck S."/>
            <person name="Peters L."/>
            <person name="Mikhailova N."/>
            <person name="Munk A.C.C."/>
            <person name="Kyrpides N."/>
            <person name="Mavromatis K."/>
            <person name="Ivanova N."/>
            <person name="Brettin T."/>
            <person name="Detter J.C."/>
            <person name="Han C."/>
            <person name="Larimer F."/>
            <person name="Land M."/>
            <person name="Hauser L."/>
            <person name="Markowitz V."/>
            <person name="Cheng J.-F."/>
            <person name="Hugenholtz P."/>
            <person name="Woyke T."/>
            <person name="Wu D."/>
            <person name="Brambilla E."/>
            <person name="Klenk H.-P."/>
            <person name="Eisen J.A."/>
        </authorList>
    </citation>
    <scope>NUCLEOTIDE SEQUENCE [LARGE SCALE GENOMIC DNA]</scope>
    <source>
        <strain evidence="3">DSM 18391 / NRRL B-41598 / KBS 63</strain>
    </source>
</reference>
<accession>I3ZKI0</accession>
<dbReference type="AlphaFoldDB" id="I3ZKI0"/>
<feature type="signal peptide" evidence="1">
    <location>
        <begin position="1"/>
        <end position="21"/>
    </location>
</feature>
<organism evidence="2 3">
    <name type="scientific">Terriglobus roseus (strain DSM 18391 / NRRL B-41598 / KBS 63)</name>
    <dbReference type="NCBI Taxonomy" id="926566"/>
    <lineage>
        <taxon>Bacteria</taxon>
        <taxon>Pseudomonadati</taxon>
        <taxon>Acidobacteriota</taxon>
        <taxon>Terriglobia</taxon>
        <taxon>Terriglobales</taxon>
        <taxon>Acidobacteriaceae</taxon>
        <taxon>Terriglobus</taxon>
    </lineage>
</organism>
<protein>
    <recommendedName>
        <fullName evidence="4">SnoaL-like domain-containing protein</fullName>
    </recommendedName>
</protein>
<evidence type="ECO:0008006" key="4">
    <source>
        <dbReference type="Google" id="ProtNLM"/>
    </source>
</evidence>